<feature type="region of interest" description="Disordered" evidence="1">
    <location>
        <begin position="160"/>
        <end position="236"/>
    </location>
</feature>
<feature type="compositionally biased region" description="Polar residues" evidence="1">
    <location>
        <begin position="227"/>
        <end position="236"/>
    </location>
</feature>
<dbReference type="OrthoDB" id="10396651at2759"/>
<reference evidence="2 3" key="1">
    <citation type="submission" date="2020-09" db="EMBL/GenBank/DDBJ databases">
        <title>De no assembly of potato wild relative species, Solanum commersonii.</title>
        <authorList>
            <person name="Cho K."/>
        </authorList>
    </citation>
    <scope>NUCLEOTIDE SEQUENCE [LARGE SCALE GENOMIC DNA]</scope>
    <source>
        <strain evidence="2">LZ3.2</strain>
        <tissue evidence="2">Leaf</tissue>
    </source>
</reference>
<proteinExistence type="predicted"/>
<dbReference type="Proteomes" id="UP000824120">
    <property type="component" value="Chromosome 9"/>
</dbReference>
<evidence type="ECO:0000313" key="3">
    <source>
        <dbReference type="Proteomes" id="UP000824120"/>
    </source>
</evidence>
<feature type="compositionally biased region" description="Acidic residues" evidence="1">
    <location>
        <begin position="163"/>
        <end position="194"/>
    </location>
</feature>
<evidence type="ECO:0000256" key="1">
    <source>
        <dbReference type="SAM" id="MobiDB-lite"/>
    </source>
</evidence>
<organism evidence="2 3">
    <name type="scientific">Solanum commersonii</name>
    <name type="common">Commerson's wild potato</name>
    <name type="synonym">Commerson's nightshade</name>
    <dbReference type="NCBI Taxonomy" id="4109"/>
    <lineage>
        <taxon>Eukaryota</taxon>
        <taxon>Viridiplantae</taxon>
        <taxon>Streptophyta</taxon>
        <taxon>Embryophyta</taxon>
        <taxon>Tracheophyta</taxon>
        <taxon>Spermatophyta</taxon>
        <taxon>Magnoliopsida</taxon>
        <taxon>eudicotyledons</taxon>
        <taxon>Gunneridae</taxon>
        <taxon>Pentapetalae</taxon>
        <taxon>asterids</taxon>
        <taxon>lamiids</taxon>
        <taxon>Solanales</taxon>
        <taxon>Solanaceae</taxon>
        <taxon>Solanoideae</taxon>
        <taxon>Solaneae</taxon>
        <taxon>Solanum</taxon>
    </lineage>
</organism>
<dbReference type="AlphaFoldDB" id="A0A9J5XFW6"/>
<comment type="caution">
    <text evidence="2">The sequence shown here is derived from an EMBL/GenBank/DDBJ whole genome shotgun (WGS) entry which is preliminary data.</text>
</comment>
<sequence>MATHPPQHHHLHNMHLLGMRVLTDQHSTPYNNVGIASSIPFTLNWDIASSPPQYMLGQYFRALMIEEEVHDVCPPRAPHLVCHLVDVTKTKAQEASHGPVLSTADRQARDDSWMGRMYGMAELQLQIGGRSVTEEDMATLTKCYPLTDNAIFMCRMGPAFQEPIDDDDATEDEDDKSEEDETDDGRNDDDDTDADSSPVSRALQSTTEVQNFQPSEQSTIVYHRSTEPNIVSNSKY</sequence>
<gene>
    <name evidence="2" type="ORF">H5410_046574</name>
</gene>
<name>A0A9J5XFW6_SOLCO</name>
<protein>
    <submittedName>
        <fullName evidence="2">Uncharacterized protein</fullName>
    </submittedName>
</protein>
<keyword evidence="3" id="KW-1185">Reference proteome</keyword>
<accession>A0A9J5XFW6</accession>
<feature type="compositionally biased region" description="Polar residues" evidence="1">
    <location>
        <begin position="197"/>
        <end position="220"/>
    </location>
</feature>
<dbReference type="EMBL" id="JACXVP010000009">
    <property type="protein sequence ID" value="KAG5586140.1"/>
    <property type="molecule type" value="Genomic_DNA"/>
</dbReference>
<evidence type="ECO:0000313" key="2">
    <source>
        <dbReference type="EMBL" id="KAG5586140.1"/>
    </source>
</evidence>